<dbReference type="Gene3D" id="3.20.20.70">
    <property type="entry name" value="Aldolase class I"/>
    <property type="match status" value="1"/>
</dbReference>
<keyword evidence="3 10" id="KW-0378">Hydrolase</keyword>
<evidence type="ECO:0000313" key="11">
    <source>
        <dbReference type="Proteomes" id="UP000198510"/>
    </source>
</evidence>
<dbReference type="GO" id="GO:0016798">
    <property type="term" value="F:hydrolase activity, acting on glycosyl bonds"/>
    <property type="evidence" value="ECO:0007669"/>
    <property type="project" value="UniProtKB-KW"/>
</dbReference>
<evidence type="ECO:0000256" key="2">
    <source>
        <dbReference type="ARBA" id="ARBA00011245"/>
    </source>
</evidence>
<dbReference type="InterPro" id="IPR019563">
    <property type="entry name" value="GH97_catalytic"/>
</dbReference>
<dbReference type="InterPro" id="IPR017853">
    <property type="entry name" value="GH"/>
</dbReference>
<evidence type="ECO:0000313" key="10">
    <source>
        <dbReference type="EMBL" id="SDL62951.1"/>
    </source>
</evidence>
<dbReference type="AlphaFoldDB" id="A0A1G9LM23"/>
<evidence type="ECO:0000256" key="1">
    <source>
        <dbReference type="ARBA" id="ARBA00001913"/>
    </source>
</evidence>
<dbReference type="InterPro" id="IPR029483">
    <property type="entry name" value="GH97_C"/>
</dbReference>
<evidence type="ECO:0000259" key="7">
    <source>
        <dbReference type="Pfam" id="PF10566"/>
    </source>
</evidence>
<evidence type="ECO:0000259" key="9">
    <source>
        <dbReference type="Pfam" id="PF14509"/>
    </source>
</evidence>
<evidence type="ECO:0000256" key="3">
    <source>
        <dbReference type="ARBA" id="ARBA00022801"/>
    </source>
</evidence>
<dbReference type="InterPro" id="IPR029486">
    <property type="entry name" value="GH97_N"/>
</dbReference>
<feature type="signal peptide" evidence="6">
    <location>
        <begin position="1"/>
        <end position="28"/>
    </location>
</feature>
<keyword evidence="6" id="KW-0732">Signal</keyword>
<dbReference type="InterPro" id="IPR014718">
    <property type="entry name" value="GH-type_carb-bd"/>
</dbReference>
<feature type="domain" description="Glycosyl-hydrolase 97 C-terminal oligomerisation" evidence="9">
    <location>
        <begin position="567"/>
        <end position="655"/>
    </location>
</feature>
<feature type="domain" description="Glycosyl-hydrolase 97 catalytic" evidence="7">
    <location>
        <begin position="307"/>
        <end position="468"/>
    </location>
</feature>
<dbReference type="EMBL" id="FNFO01000007">
    <property type="protein sequence ID" value="SDL62951.1"/>
    <property type="molecule type" value="Genomic_DNA"/>
</dbReference>
<accession>A0A1G9LM23</accession>
<dbReference type="Pfam" id="PF14509">
    <property type="entry name" value="GH97_C"/>
    <property type="match status" value="1"/>
</dbReference>
<dbReference type="PANTHER" id="PTHR35803">
    <property type="entry name" value="GLUCAN 1,4-ALPHA-GLUCOSIDASE SUSB-RELATED"/>
    <property type="match status" value="1"/>
</dbReference>
<comment type="subunit">
    <text evidence="2">Monomer.</text>
</comment>
<dbReference type="Gene3D" id="2.70.98.10">
    <property type="match status" value="1"/>
</dbReference>
<keyword evidence="11" id="KW-1185">Reference proteome</keyword>
<feature type="chain" id="PRO_5011713087" evidence="6">
    <location>
        <begin position="29"/>
        <end position="657"/>
    </location>
</feature>
<name>A0A1G9LM23_9BACT</name>
<keyword evidence="5" id="KW-0326">Glycosidase</keyword>
<protein>
    <submittedName>
        <fullName evidence="10">Glycosyl-hydrolase 97 C-terminal, oligomerisation</fullName>
    </submittedName>
</protein>
<organism evidence="10 11">
    <name type="scientific">Catalinimonas alkaloidigena</name>
    <dbReference type="NCBI Taxonomy" id="1075417"/>
    <lineage>
        <taxon>Bacteria</taxon>
        <taxon>Pseudomonadati</taxon>
        <taxon>Bacteroidota</taxon>
        <taxon>Cytophagia</taxon>
        <taxon>Cytophagales</taxon>
        <taxon>Catalimonadaceae</taxon>
        <taxon>Catalinimonas</taxon>
    </lineage>
</organism>
<evidence type="ECO:0000256" key="5">
    <source>
        <dbReference type="ARBA" id="ARBA00023295"/>
    </source>
</evidence>
<evidence type="ECO:0000256" key="4">
    <source>
        <dbReference type="ARBA" id="ARBA00022837"/>
    </source>
</evidence>
<gene>
    <name evidence="10" type="ORF">SAMN05421823_10794</name>
</gene>
<keyword evidence="4" id="KW-0106">Calcium</keyword>
<proteinExistence type="predicted"/>
<dbReference type="Pfam" id="PF10566">
    <property type="entry name" value="Glyco_hydro_97"/>
    <property type="match status" value="1"/>
</dbReference>
<dbReference type="InterPro" id="IPR013785">
    <property type="entry name" value="Aldolase_TIM"/>
</dbReference>
<dbReference type="Pfam" id="PF14508">
    <property type="entry name" value="GH97_N"/>
    <property type="match status" value="1"/>
</dbReference>
<evidence type="ECO:0000259" key="8">
    <source>
        <dbReference type="Pfam" id="PF14508"/>
    </source>
</evidence>
<dbReference type="Proteomes" id="UP000198510">
    <property type="component" value="Unassembled WGS sequence"/>
</dbReference>
<dbReference type="PANTHER" id="PTHR35803:SF2">
    <property type="entry name" value="RETAINING ALPHA-GALACTOSIDASE"/>
    <property type="match status" value="1"/>
</dbReference>
<dbReference type="STRING" id="1075417.SAMN05421823_10794"/>
<reference evidence="10 11" key="1">
    <citation type="submission" date="2016-10" db="EMBL/GenBank/DDBJ databases">
        <authorList>
            <person name="de Groot N.N."/>
        </authorList>
    </citation>
    <scope>NUCLEOTIDE SEQUENCE [LARGE SCALE GENOMIC DNA]</scope>
    <source>
        <strain evidence="10 11">DSM 25186</strain>
    </source>
</reference>
<dbReference type="GO" id="GO:0030246">
    <property type="term" value="F:carbohydrate binding"/>
    <property type="evidence" value="ECO:0007669"/>
    <property type="project" value="InterPro"/>
</dbReference>
<comment type="cofactor">
    <cofactor evidence="1">
        <name>Ca(2+)</name>
        <dbReference type="ChEBI" id="CHEBI:29108"/>
    </cofactor>
</comment>
<evidence type="ECO:0000256" key="6">
    <source>
        <dbReference type="SAM" id="SignalP"/>
    </source>
</evidence>
<dbReference type="Gene3D" id="2.60.40.1180">
    <property type="entry name" value="Golgi alpha-mannosidase II"/>
    <property type="match status" value="1"/>
</dbReference>
<sequence>MRSVLRNQPLRIAWCISLFSWVVSPAVAQSPVAVTSPDGLLNVTITTEGGRPSYTVQYREITFVEASPLGLKTSIGDFTSALQPVGHHTTPLRETYTLTKAKVSRVDYEANELVYQLINPAQDTLHLVFRVSNHDVAFAYRLTTKARVTNVLVEEEATGFDLPAGTTTFLTPQAPPMTGWEKTKPSYEEEYTYDEPVGTPSKYGVGYTFPALFKVGDHGWVLISETGVDSRYVGSRLGEGTREGFYPLRFPQPGENNGIGGTSAAMAMPAHTPWRTLTVGETLQPIVETTVAFDVVTPRYEATRSYEMGRATWSWIVWQDNSINYDDQVKFIDLAADLRFEYVLIDNWWDRNIGRDRMEALVAYAASKNVGVLLWYNSNGYWNDAPQTPQDCMNTALARKKEMAWLQRIGVKGLKVDFFGGDKQPTLQLYEDILADANAYGLTITFHGCTLPRGWERMYPNFVTAEAVLASENLIFQQRASDLHAYHATILPFTRNTVAAMDFAPVFFNKRLTRDQQGGSIRRTTDAFEMATAVLYSSPVQHFGITPNNLDEQPDYVLDFLREVPTVWDETVFVEGYPGQHCVMARRKGMRWYVVAVNGEKRAKQLTVSLPMLAGREVQLLYDEKGRTAGFATKKVGSNGRFKLSLLPEGGAVIVAP</sequence>
<dbReference type="SUPFAM" id="SSF51445">
    <property type="entry name" value="(Trans)glycosidases"/>
    <property type="match status" value="1"/>
</dbReference>
<dbReference type="OrthoDB" id="57532at2"/>
<dbReference type="InterPro" id="IPR013780">
    <property type="entry name" value="Glyco_hydro_b"/>
</dbReference>
<dbReference type="InterPro" id="IPR052720">
    <property type="entry name" value="Glycosyl_hydrolase_97"/>
</dbReference>
<feature type="domain" description="Glycosyl-hydrolase 97 N-terminal" evidence="8">
    <location>
        <begin position="34"/>
        <end position="298"/>
    </location>
</feature>